<dbReference type="FunFam" id="2.40.10.10:FF:000068">
    <property type="entry name" value="transmembrane protease serine 2"/>
    <property type="match status" value="1"/>
</dbReference>
<dbReference type="EMBL" id="UZAH01003054">
    <property type="protein sequence ID" value="VDO23648.1"/>
    <property type="molecule type" value="Genomic_DNA"/>
</dbReference>
<feature type="domain" description="SRCR" evidence="4">
    <location>
        <begin position="177"/>
        <end position="228"/>
    </location>
</feature>
<gene>
    <name evidence="5" type="ORF">HPBE_LOCUS2202</name>
</gene>
<name>A0A183F7Q9_HELPZ</name>
<dbReference type="InterPro" id="IPR009003">
    <property type="entry name" value="Peptidase_S1_PA"/>
</dbReference>
<dbReference type="CDD" id="cd00190">
    <property type="entry name" value="Tryp_SPc"/>
    <property type="match status" value="1"/>
</dbReference>
<evidence type="ECO:0000313" key="7">
    <source>
        <dbReference type="WBParaSite" id="HPBE_0000220101-mRNA-1"/>
    </source>
</evidence>
<dbReference type="InterPro" id="IPR001190">
    <property type="entry name" value="SRCR"/>
</dbReference>
<dbReference type="Pfam" id="PF00089">
    <property type="entry name" value="Trypsin"/>
    <property type="match status" value="1"/>
</dbReference>
<dbReference type="GO" id="GO:0016020">
    <property type="term" value="C:membrane"/>
    <property type="evidence" value="ECO:0007669"/>
    <property type="project" value="InterPro"/>
</dbReference>
<evidence type="ECO:0000313" key="6">
    <source>
        <dbReference type="Proteomes" id="UP000050761"/>
    </source>
</evidence>
<accession>A0A3P7X0V9</accession>
<dbReference type="PANTHER" id="PTHR24252:SF18">
    <property type="entry name" value="OVOCHYMASE 1"/>
    <property type="match status" value="1"/>
</dbReference>
<reference evidence="5 6" key="1">
    <citation type="submission" date="2018-11" db="EMBL/GenBank/DDBJ databases">
        <authorList>
            <consortium name="Pathogen Informatics"/>
        </authorList>
    </citation>
    <scope>NUCLEOTIDE SEQUENCE [LARGE SCALE GENOMIC DNA]</scope>
</reference>
<dbReference type="OrthoDB" id="10012881at2759"/>
<evidence type="ECO:0000259" key="4">
    <source>
        <dbReference type="PROSITE" id="PS50287"/>
    </source>
</evidence>
<dbReference type="SUPFAM" id="SSF50494">
    <property type="entry name" value="Trypsin-like serine proteases"/>
    <property type="match status" value="1"/>
</dbReference>
<dbReference type="Gene3D" id="2.40.10.10">
    <property type="entry name" value="Trypsin-like serine proteases"/>
    <property type="match status" value="1"/>
</dbReference>
<organism evidence="6 7">
    <name type="scientific">Heligmosomoides polygyrus</name>
    <name type="common">Parasitic roundworm</name>
    <dbReference type="NCBI Taxonomy" id="6339"/>
    <lineage>
        <taxon>Eukaryota</taxon>
        <taxon>Metazoa</taxon>
        <taxon>Ecdysozoa</taxon>
        <taxon>Nematoda</taxon>
        <taxon>Chromadorea</taxon>
        <taxon>Rhabditida</taxon>
        <taxon>Rhabditina</taxon>
        <taxon>Rhabditomorpha</taxon>
        <taxon>Strongyloidea</taxon>
        <taxon>Heligmosomidae</taxon>
        <taxon>Heligmosomoides</taxon>
    </lineage>
</organism>
<accession>A0A183F7Q9</accession>
<dbReference type="InterPro" id="IPR043504">
    <property type="entry name" value="Peptidase_S1_PA_chymotrypsin"/>
</dbReference>
<proteinExistence type="predicted"/>
<dbReference type="PROSITE" id="PS00134">
    <property type="entry name" value="TRYPSIN_HIS"/>
    <property type="match status" value="1"/>
</dbReference>
<dbReference type="PROSITE" id="PS50240">
    <property type="entry name" value="TRYPSIN_DOM"/>
    <property type="match status" value="1"/>
</dbReference>
<evidence type="ECO:0000256" key="2">
    <source>
        <dbReference type="PROSITE-ProRule" id="PRU00196"/>
    </source>
</evidence>
<evidence type="ECO:0000313" key="5">
    <source>
        <dbReference type="EMBL" id="VDO23648.1"/>
    </source>
</evidence>
<dbReference type="AlphaFoldDB" id="A0A183F7Q9"/>
<dbReference type="WBParaSite" id="HPBE_0000220101-mRNA-1">
    <property type="protein sequence ID" value="HPBE_0000220101-mRNA-1"/>
    <property type="gene ID" value="HPBE_0000220101"/>
</dbReference>
<dbReference type="SUPFAM" id="SSF56487">
    <property type="entry name" value="SRCR-like"/>
    <property type="match status" value="1"/>
</dbReference>
<keyword evidence="1" id="KW-1015">Disulfide bond</keyword>
<dbReference type="PANTHER" id="PTHR24252">
    <property type="entry name" value="ACROSIN-RELATED"/>
    <property type="match status" value="1"/>
</dbReference>
<evidence type="ECO:0000259" key="3">
    <source>
        <dbReference type="PROSITE" id="PS50240"/>
    </source>
</evidence>
<evidence type="ECO:0000256" key="1">
    <source>
        <dbReference type="ARBA" id="ARBA00023157"/>
    </source>
</evidence>
<sequence>MFVGWPVTRACRLHSKVRVWLGSQKQAVSSGTTWRNGHHHQAQYHMQSITPRFERTTTHWSNSWVTIIDVVLVQHELTALQLVTTVRPRKEGFAVLLAGSRGNDLLGTAALEHTVTGQLYSPQLQKWKLTSLVYLMTTPYSRGKPYSRENFRTWLGSSAKLCFIHSVVRLQYSGVSFRLTDGNEVSGNVQVFFKGAWQPVCAQDFGQDAADILNSSTTNTMGWHIKCGERCALRGLILCRQLARIRSESGSCGVRRVTAFARDPLRVRYARVVGGFETVAGAFPWTAAIRIKATGAHHCGASILDKNHLITAAHCFEDDKRPSSYVVIVGDYDNTIDEGHEQTFNVSHFHFYPLYEDLFAHDLAILEIEPPGLRFDDWTQPICLPPRDFSYQTGRKCVVTGWGSMGLSYPSRLQAAVLPIINREECMNSSRIYKSMSRSAFCAGYLQNCVGHNATLGATTELLPIPRINVVESFDISAVKIGKPTSSL</sequence>
<keyword evidence="6" id="KW-1185">Reference proteome</keyword>
<feature type="domain" description="Peptidase S1" evidence="3">
    <location>
        <begin position="272"/>
        <end position="488"/>
    </location>
</feature>
<dbReference type="SMART" id="SM00020">
    <property type="entry name" value="Tryp_SPc"/>
    <property type="match status" value="1"/>
</dbReference>
<comment type="caution">
    <text evidence="2">Lacks conserved residue(s) required for the propagation of feature annotation.</text>
</comment>
<dbReference type="InterPro" id="IPR036772">
    <property type="entry name" value="SRCR-like_dom_sf"/>
</dbReference>
<dbReference type="InterPro" id="IPR001254">
    <property type="entry name" value="Trypsin_dom"/>
</dbReference>
<dbReference type="GO" id="GO:0004252">
    <property type="term" value="F:serine-type endopeptidase activity"/>
    <property type="evidence" value="ECO:0007669"/>
    <property type="project" value="InterPro"/>
</dbReference>
<dbReference type="Proteomes" id="UP000050761">
    <property type="component" value="Unassembled WGS sequence"/>
</dbReference>
<dbReference type="PROSITE" id="PS50287">
    <property type="entry name" value="SRCR_2"/>
    <property type="match status" value="1"/>
</dbReference>
<dbReference type="InterPro" id="IPR018114">
    <property type="entry name" value="TRYPSIN_HIS"/>
</dbReference>
<dbReference type="GO" id="GO:0006508">
    <property type="term" value="P:proteolysis"/>
    <property type="evidence" value="ECO:0007669"/>
    <property type="project" value="InterPro"/>
</dbReference>
<protein>
    <submittedName>
        <fullName evidence="7">Peptidase S1 domain-containing protein</fullName>
    </submittedName>
</protein>
<reference evidence="7" key="2">
    <citation type="submission" date="2019-09" db="UniProtKB">
        <authorList>
            <consortium name="WormBaseParasite"/>
        </authorList>
    </citation>
    <scope>IDENTIFICATION</scope>
</reference>